<dbReference type="Proteomes" id="UP000467841">
    <property type="component" value="Unassembled WGS sequence"/>
</dbReference>
<proteinExistence type="predicted"/>
<feature type="compositionally biased region" description="Basic and acidic residues" evidence="1">
    <location>
        <begin position="141"/>
        <end position="154"/>
    </location>
</feature>
<sequence length="181" mass="20321">MAMLGRMILPRQRPRHARQEENRPHRPRNIGTDRPYRSIREANAPSADFVRPRTLADQIARSTKTAIGPNLSAKSKLDKLNRGAGTYDSAPIRPHGSSTTIQKVVNLGRKLFKRTFSSKPVVKDEFYFSMLLRKNTPSLSDAHKLERKAEDEKNLGNGARGKADDLMAKASTLPPGHEQDR</sequence>
<feature type="region of interest" description="Disordered" evidence="1">
    <location>
        <begin position="138"/>
        <end position="181"/>
    </location>
</feature>
<organism evidence="2 3">
    <name type="scientific">Microthlaspi erraticum</name>
    <dbReference type="NCBI Taxonomy" id="1685480"/>
    <lineage>
        <taxon>Eukaryota</taxon>
        <taxon>Viridiplantae</taxon>
        <taxon>Streptophyta</taxon>
        <taxon>Embryophyta</taxon>
        <taxon>Tracheophyta</taxon>
        <taxon>Spermatophyta</taxon>
        <taxon>Magnoliopsida</taxon>
        <taxon>eudicotyledons</taxon>
        <taxon>Gunneridae</taxon>
        <taxon>Pentapetalae</taxon>
        <taxon>rosids</taxon>
        <taxon>malvids</taxon>
        <taxon>Brassicales</taxon>
        <taxon>Brassicaceae</taxon>
        <taxon>Coluteocarpeae</taxon>
        <taxon>Microthlaspi</taxon>
    </lineage>
</organism>
<reference evidence="2" key="1">
    <citation type="submission" date="2020-01" db="EMBL/GenBank/DDBJ databases">
        <authorList>
            <person name="Mishra B."/>
        </authorList>
    </citation>
    <scope>NUCLEOTIDE SEQUENCE [LARGE SCALE GENOMIC DNA]</scope>
</reference>
<name>A0A6D2IRR7_9BRAS</name>
<dbReference type="EMBL" id="CACVBM020001078">
    <property type="protein sequence ID" value="CAA7029212.1"/>
    <property type="molecule type" value="Genomic_DNA"/>
</dbReference>
<comment type="caution">
    <text evidence="2">The sequence shown here is derived from an EMBL/GenBank/DDBJ whole genome shotgun (WGS) entry which is preliminary data.</text>
</comment>
<keyword evidence="3" id="KW-1185">Reference proteome</keyword>
<evidence type="ECO:0000256" key="1">
    <source>
        <dbReference type="SAM" id="MobiDB-lite"/>
    </source>
</evidence>
<evidence type="ECO:0000313" key="2">
    <source>
        <dbReference type="EMBL" id="CAA7029212.1"/>
    </source>
</evidence>
<evidence type="ECO:0000313" key="3">
    <source>
        <dbReference type="Proteomes" id="UP000467841"/>
    </source>
</evidence>
<dbReference type="AlphaFoldDB" id="A0A6D2IRR7"/>
<feature type="region of interest" description="Disordered" evidence="1">
    <location>
        <begin position="1"/>
        <end position="34"/>
    </location>
</feature>
<gene>
    <name evidence="2" type="ORF">MERR_LOCUS16447</name>
</gene>
<accession>A0A6D2IRR7</accession>
<protein>
    <submittedName>
        <fullName evidence="2">Uncharacterized protein</fullName>
    </submittedName>
</protein>